<dbReference type="PROSITE" id="PS50294">
    <property type="entry name" value="WD_REPEATS_REGION"/>
    <property type="match status" value="1"/>
</dbReference>
<evidence type="ECO:0000313" key="4">
    <source>
        <dbReference type="EMBL" id="CEK59778.1"/>
    </source>
</evidence>
<feature type="non-terminal residue" evidence="4">
    <location>
        <position position="1"/>
    </location>
</feature>
<dbReference type="InterPro" id="IPR019775">
    <property type="entry name" value="WD40_repeat_CS"/>
</dbReference>
<dbReference type="SMART" id="SM00320">
    <property type="entry name" value="WD40"/>
    <property type="match status" value="1"/>
</dbReference>
<dbReference type="Gene3D" id="2.130.10.10">
    <property type="entry name" value="YVTN repeat-like/Quinoprotein amine dehydrogenase"/>
    <property type="match status" value="1"/>
</dbReference>
<evidence type="ECO:0000256" key="1">
    <source>
        <dbReference type="ARBA" id="ARBA00022574"/>
    </source>
</evidence>
<dbReference type="GO" id="GO:0036064">
    <property type="term" value="C:ciliary basal body"/>
    <property type="evidence" value="ECO:0007669"/>
    <property type="project" value="TreeGrafter"/>
</dbReference>
<dbReference type="GO" id="GO:0044458">
    <property type="term" value="P:motile cilium assembly"/>
    <property type="evidence" value="ECO:0007669"/>
    <property type="project" value="TreeGrafter"/>
</dbReference>
<dbReference type="SUPFAM" id="SSF50978">
    <property type="entry name" value="WD40 repeat-like"/>
    <property type="match status" value="1"/>
</dbReference>
<evidence type="ECO:0000256" key="3">
    <source>
        <dbReference type="PROSITE-ProRule" id="PRU00221"/>
    </source>
</evidence>
<dbReference type="InterPro" id="IPR052803">
    <property type="entry name" value="Cilium-Associated_Jouberin"/>
</dbReference>
<dbReference type="InterPro" id="IPR001680">
    <property type="entry name" value="WD40_rpt"/>
</dbReference>
<feature type="repeat" description="WD" evidence="3">
    <location>
        <begin position="30"/>
        <end position="64"/>
    </location>
</feature>
<keyword evidence="1 3" id="KW-0853">WD repeat</keyword>
<dbReference type="Pfam" id="PF00400">
    <property type="entry name" value="WD40"/>
    <property type="match status" value="1"/>
</dbReference>
<dbReference type="PROSITE" id="PS50082">
    <property type="entry name" value="WD_REPEATS_2"/>
    <property type="match status" value="1"/>
</dbReference>
<dbReference type="PANTHER" id="PTHR44499:SF1">
    <property type="entry name" value="JOUBERIN"/>
    <property type="match status" value="1"/>
</dbReference>
<evidence type="ECO:0000256" key="2">
    <source>
        <dbReference type="ARBA" id="ARBA00022737"/>
    </source>
</evidence>
<keyword evidence="2" id="KW-0677">Repeat</keyword>
<reference evidence="4" key="1">
    <citation type="submission" date="2014-12" db="EMBL/GenBank/DDBJ databases">
        <title>Insight into the proteome of Arion vulgaris.</title>
        <authorList>
            <person name="Aradska J."/>
            <person name="Bulat T."/>
            <person name="Smidak R."/>
            <person name="Sarate P."/>
            <person name="Gangsoo J."/>
            <person name="Sialana F."/>
            <person name="Bilban M."/>
            <person name="Lubec G."/>
        </authorList>
    </citation>
    <scope>NUCLEOTIDE SEQUENCE</scope>
    <source>
        <tissue evidence="4">Skin</tissue>
    </source>
</reference>
<dbReference type="AlphaFoldDB" id="A0A0B6YU49"/>
<dbReference type="PANTHER" id="PTHR44499">
    <property type="entry name" value="JOUBERIN"/>
    <property type="match status" value="1"/>
</dbReference>
<gene>
    <name evidence="4" type="primary">ORF37391</name>
</gene>
<protein>
    <submittedName>
        <fullName evidence="4">Uncharacterized protein</fullName>
    </submittedName>
</protein>
<name>A0A0B6YU49_9EUPU</name>
<dbReference type="PROSITE" id="PS00678">
    <property type="entry name" value="WD_REPEATS_1"/>
    <property type="match status" value="1"/>
</dbReference>
<accession>A0A0B6YU49</accession>
<feature type="non-terminal residue" evidence="4">
    <location>
        <position position="82"/>
    </location>
</feature>
<sequence>GRSLACACQDGSDHPVLVYEIPSGSLRGEFQGHFGIVYSLSWNKSDTLLLTASSDGTARIWDIQKFGESQIRLLPHPGFVYT</sequence>
<organism evidence="4">
    <name type="scientific">Arion vulgaris</name>
    <dbReference type="NCBI Taxonomy" id="1028688"/>
    <lineage>
        <taxon>Eukaryota</taxon>
        <taxon>Metazoa</taxon>
        <taxon>Spiralia</taxon>
        <taxon>Lophotrochozoa</taxon>
        <taxon>Mollusca</taxon>
        <taxon>Gastropoda</taxon>
        <taxon>Heterobranchia</taxon>
        <taxon>Euthyneura</taxon>
        <taxon>Panpulmonata</taxon>
        <taxon>Eupulmonata</taxon>
        <taxon>Stylommatophora</taxon>
        <taxon>Helicina</taxon>
        <taxon>Arionoidea</taxon>
        <taxon>Arionidae</taxon>
        <taxon>Arion</taxon>
    </lineage>
</organism>
<dbReference type="InterPro" id="IPR015943">
    <property type="entry name" value="WD40/YVTN_repeat-like_dom_sf"/>
</dbReference>
<dbReference type="EMBL" id="HACG01012913">
    <property type="protein sequence ID" value="CEK59778.1"/>
    <property type="molecule type" value="Transcribed_RNA"/>
</dbReference>
<proteinExistence type="predicted"/>
<dbReference type="InterPro" id="IPR036322">
    <property type="entry name" value="WD40_repeat_dom_sf"/>
</dbReference>